<organism evidence="4 5">
    <name type="scientific">Brevibacillus fluminis</name>
    <dbReference type="NCBI Taxonomy" id="511487"/>
    <lineage>
        <taxon>Bacteria</taxon>
        <taxon>Bacillati</taxon>
        <taxon>Bacillota</taxon>
        <taxon>Bacilli</taxon>
        <taxon>Bacillales</taxon>
        <taxon>Paenibacillaceae</taxon>
        <taxon>Brevibacillus</taxon>
    </lineage>
</organism>
<dbReference type="InterPro" id="IPR032710">
    <property type="entry name" value="NTF2-like_dom_sf"/>
</dbReference>
<dbReference type="SUPFAM" id="SSF54427">
    <property type="entry name" value="NTF2-like"/>
    <property type="match status" value="1"/>
</dbReference>
<dbReference type="Proteomes" id="UP000271031">
    <property type="component" value="Unassembled WGS sequence"/>
</dbReference>
<dbReference type="PANTHER" id="PTHR30173:SF36">
    <property type="entry name" value="ECF RNA POLYMERASE SIGMA FACTOR SIGJ"/>
    <property type="match status" value="1"/>
</dbReference>
<evidence type="ECO:0000259" key="3">
    <source>
        <dbReference type="Pfam" id="PF08281"/>
    </source>
</evidence>
<dbReference type="InterPro" id="IPR013324">
    <property type="entry name" value="RNA_pol_sigma_r3/r4-like"/>
</dbReference>
<dbReference type="GO" id="GO:0003677">
    <property type="term" value="F:DNA binding"/>
    <property type="evidence" value="ECO:0007669"/>
    <property type="project" value="InterPro"/>
</dbReference>
<gene>
    <name evidence="4" type="ORF">EDM56_09555</name>
</gene>
<dbReference type="InterPro" id="IPR013249">
    <property type="entry name" value="RNA_pol_sigma70_r4_t2"/>
</dbReference>
<dbReference type="NCBIfam" id="TIGR02937">
    <property type="entry name" value="sigma70-ECF"/>
    <property type="match status" value="1"/>
</dbReference>
<evidence type="ECO:0000256" key="1">
    <source>
        <dbReference type="ARBA" id="ARBA00011344"/>
    </source>
</evidence>
<evidence type="ECO:0000259" key="2">
    <source>
        <dbReference type="Pfam" id="PF04542"/>
    </source>
</evidence>
<dbReference type="InterPro" id="IPR036388">
    <property type="entry name" value="WH-like_DNA-bd_sf"/>
</dbReference>
<comment type="subunit">
    <text evidence="1">Interacts transiently with the RNA polymerase catalytic core formed by RpoA, RpoB, RpoC and RpoZ (2 alpha, 1 beta, 1 beta' and 1 omega subunit) to form the RNA polymerase holoenzyme that can initiate transcription.</text>
</comment>
<dbReference type="Pfam" id="PF04542">
    <property type="entry name" value="Sigma70_r2"/>
    <property type="match status" value="1"/>
</dbReference>
<dbReference type="InterPro" id="IPR014303">
    <property type="entry name" value="RNA_pol_sigma-70_ECF"/>
</dbReference>
<dbReference type="GO" id="GO:0016987">
    <property type="term" value="F:sigma factor activity"/>
    <property type="evidence" value="ECO:0007669"/>
    <property type="project" value="InterPro"/>
</dbReference>
<dbReference type="InterPro" id="IPR014284">
    <property type="entry name" value="RNA_pol_sigma-70_dom"/>
</dbReference>
<dbReference type="InterPro" id="IPR007627">
    <property type="entry name" value="RNA_pol_sigma70_r2"/>
</dbReference>
<sequence>MQKFEEMPQTDMEQLYKMYWPLLFSIAYRLLGTRSEAEDIVQDVFVSLQAVDRGQVDNMKAFLSRAVTNRCLNLLKSAKKQRELYVGPWLPEPLYALEGNEPLQRLEQQEDISYAYLVMLDQLSPIERVSFVLREAFGYEYEEIAEIVAKSAENCRKICSRARQKMKRGQAQNARHPQQEDIVQRFGDLLQTGQIAEVVALLSDQVAFISDGGGKVKAALRPLIGIERVSAFLAGINAKGSFSKGIRPVQVNGQPGLIVQRDGSPAAVWSFGFDEATGQVTRIYAVFNPDKLQDGATL</sequence>
<feature type="domain" description="RNA polymerase sigma factor 70 region 4 type 2" evidence="3">
    <location>
        <begin position="116"/>
        <end position="166"/>
    </location>
</feature>
<dbReference type="NCBIfam" id="NF007214">
    <property type="entry name" value="PRK09636.1"/>
    <property type="match status" value="1"/>
</dbReference>
<reference evidence="4 5" key="1">
    <citation type="submission" date="2018-10" db="EMBL/GenBank/DDBJ databases">
        <title>Phylogenomics of Brevibacillus.</title>
        <authorList>
            <person name="Dunlap C."/>
        </authorList>
    </citation>
    <scope>NUCLEOTIDE SEQUENCE [LARGE SCALE GENOMIC DNA]</scope>
    <source>
        <strain evidence="4 5">JCM 15716</strain>
    </source>
</reference>
<dbReference type="Pfam" id="PF08281">
    <property type="entry name" value="Sigma70_r4_2"/>
    <property type="match status" value="1"/>
</dbReference>
<dbReference type="OrthoDB" id="3211555at2"/>
<protein>
    <submittedName>
        <fullName evidence="4">RNA polymerase sigma-70 factor</fullName>
    </submittedName>
</protein>
<dbReference type="RefSeq" id="WP_122917691.1">
    <property type="nucleotide sequence ID" value="NZ_RHHQ01000008.1"/>
</dbReference>
<dbReference type="InterPro" id="IPR013325">
    <property type="entry name" value="RNA_pol_sigma_r2"/>
</dbReference>
<comment type="caution">
    <text evidence="4">The sequence shown here is derived from an EMBL/GenBank/DDBJ whole genome shotgun (WGS) entry which is preliminary data.</text>
</comment>
<dbReference type="PANTHER" id="PTHR30173">
    <property type="entry name" value="SIGMA 19 FACTOR"/>
    <property type="match status" value="1"/>
</dbReference>
<dbReference type="AlphaFoldDB" id="A0A3M8DMY3"/>
<dbReference type="NCBIfam" id="TIGR02957">
    <property type="entry name" value="SigX4"/>
    <property type="match status" value="1"/>
</dbReference>
<accession>A0A3M8DMY3</accession>
<dbReference type="SUPFAM" id="SSF88946">
    <property type="entry name" value="Sigma2 domain of RNA polymerase sigma factors"/>
    <property type="match status" value="1"/>
</dbReference>
<evidence type="ECO:0000313" key="4">
    <source>
        <dbReference type="EMBL" id="RNB89436.1"/>
    </source>
</evidence>
<evidence type="ECO:0000313" key="5">
    <source>
        <dbReference type="Proteomes" id="UP000271031"/>
    </source>
</evidence>
<dbReference type="InterPro" id="IPR052704">
    <property type="entry name" value="ECF_Sigma-70_Domain"/>
</dbReference>
<name>A0A3M8DMY3_9BACL</name>
<dbReference type="SUPFAM" id="SSF88659">
    <property type="entry name" value="Sigma3 and sigma4 domains of RNA polymerase sigma factors"/>
    <property type="match status" value="1"/>
</dbReference>
<dbReference type="Gene3D" id="1.10.10.10">
    <property type="entry name" value="Winged helix-like DNA-binding domain superfamily/Winged helix DNA-binding domain"/>
    <property type="match status" value="1"/>
</dbReference>
<keyword evidence="5" id="KW-1185">Reference proteome</keyword>
<proteinExistence type="predicted"/>
<dbReference type="EMBL" id="RHHQ01000008">
    <property type="protein sequence ID" value="RNB89436.1"/>
    <property type="molecule type" value="Genomic_DNA"/>
</dbReference>
<dbReference type="Gene3D" id="1.10.1740.10">
    <property type="match status" value="1"/>
</dbReference>
<feature type="domain" description="RNA polymerase sigma-70 region 2" evidence="2">
    <location>
        <begin position="15"/>
        <end position="80"/>
    </location>
</feature>
<dbReference type="GO" id="GO:0006352">
    <property type="term" value="P:DNA-templated transcription initiation"/>
    <property type="evidence" value="ECO:0007669"/>
    <property type="project" value="InterPro"/>
</dbReference>